<dbReference type="SUPFAM" id="SSF51735">
    <property type="entry name" value="NAD(P)-binding Rossmann-fold domains"/>
    <property type="match status" value="1"/>
</dbReference>
<organism evidence="4">
    <name type="scientific">anaerobic digester metagenome</name>
    <dbReference type="NCBI Taxonomy" id="1263854"/>
    <lineage>
        <taxon>unclassified sequences</taxon>
        <taxon>metagenomes</taxon>
        <taxon>ecological metagenomes</taxon>
    </lineage>
</organism>
<evidence type="ECO:0000256" key="1">
    <source>
        <dbReference type="ARBA" id="ARBA00006484"/>
    </source>
</evidence>
<reference evidence="4" key="1">
    <citation type="submission" date="2019-03" db="EMBL/GenBank/DDBJ databases">
        <authorList>
            <person name="Hao L."/>
        </authorList>
    </citation>
    <scope>NUCLEOTIDE SEQUENCE</scope>
</reference>
<dbReference type="InterPro" id="IPR057326">
    <property type="entry name" value="KR_dom"/>
</dbReference>
<accession>A0A485M2T8</accession>
<keyword evidence="2 4" id="KW-0560">Oxidoreductase</keyword>
<dbReference type="CDD" id="cd05233">
    <property type="entry name" value="SDR_c"/>
    <property type="match status" value="1"/>
</dbReference>
<dbReference type="PANTHER" id="PTHR44196:SF1">
    <property type="entry name" value="DEHYDROGENASE_REDUCTASE SDR FAMILY MEMBER 7B"/>
    <property type="match status" value="1"/>
</dbReference>
<dbReference type="InterPro" id="IPR002347">
    <property type="entry name" value="SDR_fam"/>
</dbReference>
<evidence type="ECO:0000259" key="3">
    <source>
        <dbReference type="SMART" id="SM00822"/>
    </source>
</evidence>
<dbReference type="Gene3D" id="3.40.50.720">
    <property type="entry name" value="NAD(P)-binding Rossmann-like Domain"/>
    <property type="match status" value="1"/>
</dbReference>
<dbReference type="PRINTS" id="PR00080">
    <property type="entry name" value="SDRFAMILY"/>
</dbReference>
<proteinExistence type="inferred from homology"/>
<sequence>MKYDLQGKAVVLTGGSRGIGKAVAQELAKEGARIGIAARDGEKLTETARAVSEHGSSCILLPCDVTHDRQVRSMVDRAVEALGGIDVFMNIAGVTLERSLEEATPDDYRRVMETNLLGTVRCTLAALPHLKKSRGLLVNIASIIVRTPFPYLGVYACSKWAVAAFSATLRQELYGTGVRVLTVFPTVVNTDMKDLEPVLANSPAQSPQQCARAIIRAIKRGKTEADTAILPKFLSAAYHLAPGLGDMITRLFLPKEYRIGG</sequence>
<dbReference type="PRINTS" id="PR00081">
    <property type="entry name" value="GDHRDH"/>
</dbReference>
<feature type="domain" description="Ketoreductase" evidence="3">
    <location>
        <begin position="8"/>
        <end position="195"/>
    </location>
</feature>
<comment type="similarity">
    <text evidence="1">Belongs to the short-chain dehydrogenases/reductases (SDR) family.</text>
</comment>
<dbReference type="PROSITE" id="PS00061">
    <property type="entry name" value="ADH_SHORT"/>
    <property type="match status" value="1"/>
</dbReference>
<name>A0A485M2T8_9ZZZZ</name>
<dbReference type="EC" id="1.3.1.-" evidence="4"/>
<evidence type="ECO:0000256" key="2">
    <source>
        <dbReference type="ARBA" id="ARBA00023002"/>
    </source>
</evidence>
<dbReference type="InterPro" id="IPR036291">
    <property type="entry name" value="NAD(P)-bd_dom_sf"/>
</dbReference>
<gene>
    <name evidence="4" type="ORF">SCFA_170004</name>
</gene>
<protein>
    <submittedName>
        <fullName evidence="4">Putative Ketoacyl reductase HetN</fullName>
        <ecNumber evidence="4">1.3.1.-</ecNumber>
    </submittedName>
</protein>
<dbReference type="Pfam" id="PF00106">
    <property type="entry name" value="adh_short"/>
    <property type="match status" value="1"/>
</dbReference>
<dbReference type="SMART" id="SM00822">
    <property type="entry name" value="PKS_KR"/>
    <property type="match status" value="1"/>
</dbReference>
<dbReference type="InterPro" id="IPR020904">
    <property type="entry name" value="Sc_DH/Rdtase_CS"/>
</dbReference>
<evidence type="ECO:0000313" key="4">
    <source>
        <dbReference type="EMBL" id="VFU13281.1"/>
    </source>
</evidence>
<dbReference type="GO" id="GO:0016491">
    <property type="term" value="F:oxidoreductase activity"/>
    <property type="evidence" value="ECO:0007669"/>
    <property type="project" value="UniProtKB-KW"/>
</dbReference>
<dbReference type="AlphaFoldDB" id="A0A485M2T8"/>
<dbReference type="GO" id="GO:0016020">
    <property type="term" value="C:membrane"/>
    <property type="evidence" value="ECO:0007669"/>
    <property type="project" value="TreeGrafter"/>
</dbReference>
<dbReference type="PANTHER" id="PTHR44196">
    <property type="entry name" value="DEHYDROGENASE/REDUCTASE SDR FAMILY MEMBER 7B"/>
    <property type="match status" value="1"/>
</dbReference>
<dbReference type="EMBL" id="CAADRM010000078">
    <property type="protein sequence ID" value="VFU13281.1"/>
    <property type="molecule type" value="Genomic_DNA"/>
</dbReference>